<keyword evidence="4 6" id="KW-1133">Transmembrane helix</keyword>
<organism evidence="9 10">
    <name type="scientific">Azospirillum brasilense</name>
    <dbReference type="NCBI Taxonomy" id="192"/>
    <lineage>
        <taxon>Bacteria</taxon>
        <taxon>Pseudomonadati</taxon>
        <taxon>Pseudomonadota</taxon>
        <taxon>Alphaproteobacteria</taxon>
        <taxon>Rhodospirillales</taxon>
        <taxon>Azospirillaceae</taxon>
        <taxon>Azospirillum</taxon>
    </lineage>
</organism>
<name>A0A235H3K6_AZOBR</name>
<feature type="transmembrane region" description="Helical" evidence="6">
    <location>
        <begin position="294"/>
        <end position="317"/>
    </location>
</feature>
<dbReference type="InterPro" id="IPR029151">
    <property type="entry name" value="Sensor-like_sf"/>
</dbReference>
<keyword evidence="5 6" id="KW-0472">Membrane</keyword>
<reference evidence="9 10" key="1">
    <citation type="submission" date="2017-07" db="EMBL/GenBank/DDBJ databases">
        <title>Whole genome sequence of Azospirillum brasilense 2A1, a potential biofertilizer strain.</title>
        <authorList>
            <person name="Fontana C.A."/>
            <person name="Toffoli L.M."/>
            <person name="Salazar S.M."/>
            <person name="Puglisi E."/>
            <person name="Pedraza R."/>
            <person name="Bassi D."/>
            <person name="Cocconcelli P.S."/>
        </authorList>
    </citation>
    <scope>NUCLEOTIDE SEQUENCE [LARGE SCALE GENOMIC DNA]</scope>
    <source>
        <strain evidence="9 10">2A1</strain>
        <plasmid evidence="9">unnamed</plasmid>
    </source>
</reference>
<evidence type="ECO:0000259" key="8">
    <source>
        <dbReference type="PROSITE" id="PS50887"/>
    </source>
</evidence>
<dbReference type="InterPro" id="IPR052163">
    <property type="entry name" value="DGC-Regulatory_Protein"/>
</dbReference>
<accession>A0A235H3K6</accession>
<dbReference type="SUPFAM" id="SSF55073">
    <property type="entry name" value="Nucleotide cyclase"/>
    <property type="match status" value="1"/>
</dbReference>
<dbReference type="AlphaFoldDB" id="A0A235H3K6"/>
<keyword evidence="9" id="KW-0614">Plasmid</keyword>
<keyword evidence="2" id="KW-1003">Cell membrane</keyword>
<keyword evidence="3 6" id="KW-0812">Transmembrane</keyword>
<dbReference type="Pfam" id="PF00990">
    <property type="entry name" value="GGDEF"/>
    <property type="match status" value="1"/>
</dbReference>
<gene>
    <name evidence="9" type="ORF">CHT98_31430</name>
</gene>
<evidence type="ECO:0000256" key="2">
    <source>
        <dbReference type="ARBA" id="ARBA00022475"/>
    </source>
</evidence>
<feature type="domain" description="HAMP" evidence="7">
    <location>
        <begin position="314"/>
        <end position="367"/>
    </location>
</feature>
<evidence type="ECO:0000313" key="9">
    <source>
        <dbReference type="EMBL" id="OYD80420.1"/>
    </source>
</evidence>
<dbReference type="Pfam" id="PF02743">
    <property type="entry name" value="dCache_1"/>
    <property type="match status" value="1"/>
</dbReference>
<dbReference type="RefSeq" id="WP_094307275.1">
    <property type="nucleotide sequence ID" value="NZ_NOWT01000057.1"/>
</dbReference>
<feature type="domain" description="GGDEF" evidence="8">
    <location>
        <begin position="404"/>
        <end position="539"/>
    </location>
</feature>
<evidence type="ECO:0000256" key="1">
    <source>
        <dbReference type="ARBA" id="ARBA00004651"/>
    </source>
</evidence>
<dbReference type="GO" id="GO:0005886">
    <property type="term" value="C:plasma membrane"/>
    <property type="evidence" value="ECO:0007669"/>
    <property type="project" value="UniProtKB-SubCell"/>
</dbReference>
<dbReference type="SMART" id="SM00267">
    <property type="entry name" value="GGDEF"/>
    <property type="match status" value="1"/>
</dbReference>
<evidence type="ECO:0000259" key="7">
    <source>
        <dbReference type="PROSITE" id="PS50885"/>
    </source>
</evidence>
<dbReference type="GO" id="GO:0007165">
    <property type="term" value="P:signal transduction"/>
    <property type="evidence" value="ECO:0007669"/>
    <property type="project" value="InterPro"/>
</dbReference>
<dbReference type="PANTHER" id="PTHR46663:SF2">
    <property type="entry name" value="GGDEF DOMAIN-CONTAINING PROTEIN"/>
    <property type="match status" value="1"/>
</dbReference>
<dbReference type="InterPro" id="IPR000160">
    <property type="entry name" value="GGDEF_dom"/>
</dbReference>
<dbReference type="InterPro" id="IPR029787">
    <property type="entry name" value="Nucleotide_cyclase"/>
</dbReference>
<dbReference type="Pfam" id="PF00672">
    <property type="entry name" value="HAMP"/>
    <property type="match status" value="1"/>
</dbReference>
<dbReference type="Proteomes" id="UP000215367">
    <property type="component" value="Unassembled WGS sequence"/>
</dbReference>
<dbReference type="FunFam" id="3.30.70.270:FF:000001">
    <property type="entry name" value="Diguanylate cyclase domain protein"/>
    <property type="match status" value="1"/>
</dbReference>
<feature type="transmembrane region" description="Helical" evidence="6">
    <location>
        <begin position="12"/>
        <end position="31"/>
    </location>
</feature>
<evidence type="ECO:0000256" key="6">
    <source>
        <dbReference type="SAM" id="Phobius"/>
    </source>
</evidence>
<dbReference type="PANTHER" id="PTHR46663">
    <property type="entry name" value="DIGUANYLATE CYCLASE DGCT-RELATED"/>
    <property type="match status" value="1"/>
</dbReference>
<evidence type="ECO:0000256" key="3">
    <source>
        <dbReference type="ARBA" id="ARBA00022692"/>
    </source>
</evidence>
<dbReference type="Gene3D" id="3.30.70.270">
    <property type="match status" value="1"/>
</dbReference>
<dbReference type="PROSITE" id="PS50887">
    <property type="entry name" value="GGDEF"/>
    <property type="match status" value="1"/>
</dbReference>
<dbReference type="CDD" id="cd06225">
    <property type="entry name" value="HAMP"/>
    <property type="match status" value="1"/>
</dbReference>
<dbReference type="SMART" id="SM00304">
    <property type="entry name" value="HAMP"/>
    <property type="match status" value="1"/>
</dbReference>
<dbReference type="NCBIfam" id="TIGR00254">
    <property type="entry name" value="GGDEF"/>
    <property type="match status" value="1"/>
</dbReference>
<evidence type="ECO:0000313" key="10">
    <source>
        <dbReference type="Proteomes" id="UP000215367"/>
    </source>
</evidence>
<dbReference type="EMBL" id="NOWT01000057">
    <property type="protein sequence ID" value="OYD80420.1"/>
    <property type="molecule type" value="Genomic_DNA"/>
</dbReference>
<sequence length="550" mass="58999">MAVVRKGLRGIVAITGAALIVGMAFLMSAVVGERSRTQLEQEIGRSLSEAAYQMAEKLDADMWARSNQVSVLAKIDAVRDWAVAQKVVDELKAKDHTLAWVGVTDASGTIVASSGGILLGVDASSRPVYREGLKGHFVGDVHDAVMLAKLLPNPSGEPMKFVDVATPLKDDNGTVVGVFATHFSWSWAREVQQTLLKPMRERRGLETFIVSADGTVLLGPEGTLGHPLSVGSVASAKVNGIGWTVETWPDAHRYLTGYAHSPGYASYRGLGWTVLARQPADAAYATADALQREILLWGGAFACLFSAAAWFAAGWIARPLHRIADAARRLREGQPGVEIPVVGGAAEVADLSRSLRDLIAALTDSKSALARMEDIAYQDRLTALPNRRFFEQYSEALANRPGTQPFTVMYLDLDGFKPVNDTLGHQAGDAVLRQVGARLASCLRTDDVIARLGGDEFAVIINPVPGKEPPHIDDIAARLIAAVNEPIIISGRAVQVGCSIGIASWPEHGGAVHQVLEHADQALYAAKRAGRNRALAYKELAYEAEALRLV</sequence>
<dbReference type="InterPro" id="IPR043128">
    <property type="entry name" value="Rev_trsase/Diguanyl_cyclase"/>
</dbReference>
<dbReference type="InterPro" id="IPR003660">
    <property type="entry name" value="HAMP_dom"/>
</dbReference>
<dbReference type="SUPFAM" id="SSF103190">
    <property type="entry name" value="Sensory domain-like"/>
    <property type="match status" value="1"/>
</dbReference>
<dbReference type="Gene3D" id="6.10.340.10">
    <property type="match status" value="1"/>
</dbReference>
<dbReference type="PROSITE" id="PS50885">
    <property type="entry name" value="HAMP"/>
    <property type="match status" value="1"/>
</dbReference>
<proteinExistence type="predicted"/>
<evidence type="ECO:0000256" key="4">
    <source>
        <dbReference type="ARBA" id="ARBA00022989"/>
    </source>
</evidence>
<evidence type="ECO:0000256" key="5">
    <source>
        <dbReference type="ARBA" id="ARBA00023136"/>
    </source>
</evidence>
<dbReference type="CDD" id="cd01949">
    <property type="entry name" value="GGDEF"/>
    <property type="match status" value="1"/>
</dbReference>
<dbReference type="InterPro" id="IPR033479">
    <property type="entry name" value="dCache_1"/>
</dbReference>
<comment type="subcellular location">
    <subcellularLocation>
        <location evidence="1">Cell membrane</location>
        <topology evidence="1">Multi-pass membrane protein</topology>
    </subcellularLocation>
</comment>
<protein>
    <submittedName>
        <fullName evidence="9">Diguanylate cyclase</fullName>
    </submittedName>
</protein>
<geneLocation type="plasmid" evidence="9">
    <name>unnamed</name>
</geneLocation>
<comment type="caution">
    <text evidence="9">The sequence shown here is derived from an EMBL/GenBank/DDBJ whole genome shotgun (WGS) entry which is preliminary data.</text>
</comment>
<dbReference type="SUPFAM" id="SSF158472">
    <property type="entry name" value="HAMP domain-like"/>
    <property type="match status" value="1"/>
</dbReference>
<dbReference type="Gene3D" id="3.30.450.20">
    <property type="entry name" value="PAS domain"/>
    <property type="match status" value="1"/>
</dbReference>
<dbReference type="GO" id="GO:0003824">
    <property type="term" value="F:catalytic activity"/>
    <property type="evidence" value="ECO:0007669"/>
    <property type="project" value="UniProtKB-ARBA"/>
</dbReference>